<evidence type="ECO:0000256" key="2">
    <source>
        <dbReference type="PROSITE-ProRule" id="PRU00252"/>
    </source>
</evidence>
<dbReference type="PANTHER" id="PTHR10302:SF27">
    <property type="entry name" value="SINGLE-STRANDED DNA-BINDING PROTEIN"/>
    <property type="match status" value="1"/>
</dbReference>
<reference evidence="5 6" key="1">
    <citation type="submission" date="2019-02" db="EMBL/GenBank/DDBJ databases">
        <title>Sequencing the genomes of 1000 actinobacteria strains.</title>
        <authorList>
            <person name="Klenk H.-P."/>
        </authorList>
    </citation>
    <scope>NUCLEOTIDE SEQUENCE [LARGE SCALE GENOMIC DNA]</scope>
    <source>
        <strain evidence="5 6">DSM 45162</strain>
    </source>
</reference>
<dbReference type="Proteomes" id="UP000292564">
    <property type="component" value="Unassembled WGS sequence"/>
</dbReference>
<dbReference type="PROSITE" id="PS50935">
    <property type="entry name" value="SSB"/>
    <property type="match status" value="1"/>
</dbReference>
<feature type="region of interest" description="Disordered" evidence="4">
    <location>
        <begin position="188"/>
        <end position="242"/>
    </location>
</feature>
<dbReference type="SUPFAM" id="SSF50249">
    <property type="entry name" value="Nucleic acid-binding proteins"/>
    <property type="match status" value="1"/>
</dbReference>
<evidence type="ECO:0000256" key="1">
    <source>
        <dbReference type="ARBA" id="ARBA00023125"/>
    </source>
</evidence>
<evidence type="ECO:0000313" key="6">
    <source>
        <dbReference type="Proteomes" id="UP000292564"/>
    </source>
</evidence>
<evidence type="ECO:0000256" key="4">
    <source>
        <dbReference type="SAM" id="MobiDB-lite"/>
    </source>
</evidence>
<dbReference type="PANTHER" id="PTHR10302">
    <property type="entry name" value="SINGLE-STRANDED DNA-BINDING PROTEIN"/>
    <property type="match status" value="1"/>
</dbReference>
<sequence>MFDTNIVVVGNVLTAPEWRRTSNTNSLVANFRVASTARRLDRDSGRWVDGNHLRVRVTCWRRLAEGVAASIAVGDPVIVAGRLYTRDWTDNEGNQRTTYEMEAVAVGHDLARGRSRFQRNRPVPGTSAVAGPEEDGQVRGEAAELVPEHKAPVHYGDGILDDPTFLDLPGSASPGFDPLAELPDALEPASTALDRLDPGSPFDAGPAETDEIEIAVEALPARDEGAEPVGSRRSRRRQPVSA</sequence>
<keyword evidence="1 2" id="KW-0238">DNA-binding</keyword>
<evidence type="ECO:0000313" key="5">
    <source>
        <dbReference type="EMBL" id="RZU52469.1"/>
    </source>
</evidence>
<dbReference type="RefSeq" id="WP_130511078.1">
    <property type="nucleotide sequence ID" value="NZ_SHKY01000001.1"/>
</dbReference>
<dbReference type="GO" id="GO:0009295">
    <property type="term" value="C:nucleoid"/>
    <property type="evidence" value="ECO:0007669"/>
    <property type="project" value="TreeGrafter"/>
</dbReference>
<protein>
    <recommendedName>
        <fullName evidence="3">Single-stranded DNA-binding protein</fullName>
    </recommendedName>
</protein>
<dbReference type="Gene3D" id="2.40.50.140">
    <property type="entry name" value="Nucleic acid-binding proteins"/>
    <property type="match status" value="1"/>
</dbReference>
<dbReference type="NCBIfam" id="TIGR00621">
    <property type="entry name" value="ssb"/>
    <property type="match status" value="1"/>
</dbReference>
<dbReference type="AlphaFoldDB" id="A0A4Q7ZQ36"/>
<dbReference type="Pfam" id="PF00436">
    <property type="entry name" value="SSB"/>
    <property type="match status" value="1"/>
</dbReference>
<dbReference type="InterPro" id="IPR012340">
    <property type="entry name" value="NA-bd_OB-fold"/>
</dbReference>
<keyword evidence="6" id="KW-1185">Reference proteome</keyword>
<comment type="caution">
    <text evidence="5">The sequence shown here is derived from an EMBL/GenBank/DDBJ whole genome shotgun (WGS) entry which is preliminary data.</text>
</comment>
<dbReference type="OrthoDB" id="9809878at2"/>
<organism evidence="5 6">
    <name type="scientific">Krasilnikovia cinnamomea</name>
    <dbReference type="NCBI Taxonomy" id="349313"/>
    <lineage>
        <taxon>Bacteria</taxon>
        <taxon>Bacillati</taxon>
        <taxon>Actinomycetota</taxon>
        <taxon>Actinomycetes</taxon>
        <taxon>Micromonosporales</taxon>
        <taxon>Micromonosporaceae</taxon>
        <taxon>Krasilnikovia</taxon>
    </lineage>
</organism>
<evidence type="ECO:0000256" key="3">
    <source>
        <dbReference type="RuleBase" id="RU000524"/>
    </source>
</evidence>
<proteinExistence type="predicted"/>
<dbReference type="InterPro" id="IPR000424">
    <property type="entry name" value="Primosome_PriB/ssb"/>
</dbReference>
<dbReference type="GO" id="GO:0006260">
    <property type="term" value="P:DNA replication"/>
    <property type="evidence" value="ECO:0007669"/>
    <property type="project" value="InterPro"/>
</dbReference>
<dbReference type="CDD" id="cd04496">
    <property type="entry name" value="SSB_OBF"/>
    <property type="match status" value="1"/>
</dbReference>
<dbReference type="GO" id="GO:0003697">
    <property type="term" value="F:single-stranded DNA binding"/>
    <property type="evidence" value="ECO:0007669"/>
    <property type="project" value="InterPro"/>
</dbReference>
<name>A0A4Q7ZQ36_9ACTN</name>
<feature type="compositionally biased region" description="Basic residues" evidence="4">
    <location>
        <begin position="232"/>
        <end position="242"/>
    </location>
</feature>
<dbReference type="InterPro" id="IPR011344">
    <property type="entry name" value="ssDNA-bd"/>
</dbReference>
<dbReference type="EMBL" id="SHKY01000001">
    <property type="protein sequence ID" value="RZU52469.1"/>
    <property type="molecule type" value="Genomic_DNA"/>
</dbReference>
<feature type="region of interest" description="Disordered" evidence="4">
    <location>
        <begin position="117"/>
        <end position="136"/>
    </location>
</feature>
<gene>
    <name evidence="5" type="ORF">EV385_4335</name>
</gene>
<accession>A0A4Q7ZQ36</accession>